<name>A0ABR2FEB2_9ROSI</name>
<comment type="caution">
    <text evidence="1">The sequence shown here is derived from an EMBL/GenBank/DDBJ whole genome shotgun (WGS) entry which is preliminary data.</text>
</comment>
<accession>A0ABR2FEB2</accession>
<evidence type="ECO:0000313" key="1">
    <source>
        <dbReference type="EMBL" id="KAK8579233.1"/>
    </source>
</evidence>
<gene>
    <name evidence="1" type="ORF">V6N12_069562</name>
</gene>
<sequence>MVDDMHWKWYLHEHLLLVEVLLHIAAVKAPFGLLLQDAPCWKETVNDRFHDLLFNALVWNLWLHHNCQSFDPLVVRRETMLQRNLRMQRMASCGGVVRDEDGRWLIGFSKRIEICYVLEVKLSGIGGLVDWDSKVVD</sequence>
<protein>
    <recommendedName>
        <fullName evidence="3">RNase H type-1 domain-containing protein</fullName>
    </recommendedName>
</protein>
<evidence type="ECO:0008006" key="3">
    <source>
        <dbReference type="Google" id="ProtNLM"/>
    </source>
</evidence>
<dbReference type="EMBL" id="JBBPBM010000006">
    <property type="protein sequence ID" value="KAK8579233.1"/>
    <property type="molecule type" value="Genomic_DNA"/>
</dbReference>
<evidence type="ECO:0000313" key="2">
    <source>
        <dbReference type="Proteomes" id="UP001472677"/>
    </source>
</evidence>
<organism evidence="1 2">
    <name type="scientific">Hibiscus sabdariffa</name>
    <name type="common">roselle</name>
    <dbReference type="NCBI Taxonomy" id="183260"/>
    <lineage>
        <taxon>Eukaryota</taxon>
        <taxon>Viridiplantae</taxon>
        <taxon>Streptophyta</taxon>
        <taxon>Embryophyta</taxon>
        <taxon>Tracheophyta</taxon>
        <taxon>Spermatophyta</taxon>
        <taxon>Magnoliopsida</taxon>
        <taxon>eudicotyledons</taxon>
        <taxon>Gunneridae</taxon>
        <taxon>Pentapetalae</taxon>
        <taxon>rosids</taxon>
        <taxon>malvids</taxon>
        <taxon>Malvales</taxon>
        <taxon>Malvaceae</taxon>
        <taxon>Malvoideae</taxon>
        <taxon>Hibiscus</taxon>
    </lineage>
</organism>
<reference evidence="1 2" key="1">
    <citation type="journal article" date="2024" name="G3 (Bethesda)">
        <title>Genome assembly of Hibiscus sabdariffa L. provides insights into metabolisms of medicinal natural products.</title>
        <authorList>
            <person name="Kim T."/>
        </authorList>
    </citation>
    <scope>NUCLEOTIDE SEQUENCE [LARGE SCALE GENOMIC DNA]</scope>
    <source>
        <strain evidence="1">TK-2024</strain>
        <tissue evidence="1">Old leaves</tissue>
    </source>
</reference>
<proteinExistence type="predicted"/>
<dbReference type="Proteomes" id="UP001472677">
    <property type="component" value="Unassembled WGS sequence"/>
</dbReference>
<keyword evidence="2" id="KW-1185">Reference proteome</keyword>